<evidence type="ECO:0000256" key="1">
    <source>
        <dbReference type="SAM" id="Phobius"/>
    </source>
</evidence>
<dbReference type="Proteomes" id="UP000826725">
    <property type="component" value="Chromosome"/>
</dbReference>
<keyword evidence="1" id="KW-0472">Membrane</keyword>
<evidence type="ECO:0000313" key="3">
    <source>
        <dbReference type="Proteomes" id="UP000826725"/>
    </source>
</evidence>
<dbReference type="EMBL" id="AP024086">
    <property type="protein sequence ID" value="BCL61430.1"/>
    <property type="molecule type" value="Genomic_DNA"/>
</dbReference>
<reference evidence="2" key="1">
    <citation type="submission" date="2020-09" db="EMBL/GenBank/DDBJ databases">
        <title>Desulfogranum mesoprofundum gen. nov., sp. nov., a novel mesophilic, sulfate-reducing chemolithoautotroph isolated from a deep-sea hydrothermal vent chimney in the Suiyo Seamount.</title>
        <authorList>
            <person name="Hashimoto Y."/>
            <person name="Nakagawa S."/>
        </authorList>
    </citation>
    <scope>NUCLEOTIDE SEQUENCE</scope>
    <source>
        <strain evidence="2">KT2</strain>
    </source>
</reference>
<name>A0A8D5JPM6_9BACT</name>
<keyword evidence="3" id="KW-1185">Reference proteome</keyword>
<dbReference type="AlphaFoldDB" id="A0A8D5JPM6"/>
<keyword evidence="1" id="KW-0812">Transmembrane</keyword>
<protein>
    <recommendedName>
        <fullName evidence="4">SHOCT domain-containing protein</fullName>
    </recommendedName>
</protein>
<dbReference type="KEGG" id="dbk:DGMP_21230"/>
<dbReference type="RefSeq" id="WP_228853886.1">
    <property type="nucleotide sequence ID" value="NZ_AP024086.1"/>
</dbReference>
<organism evidence="2 3">
    <name type="scientific">Desulfomarina profundi</name>
    <dbReference type="NCBI Taxonomy" id="2772557"/>
    <lineage>
        <taxon>Bacteria</taxon>
        <taxon>Pseudomonadati</taxon>
        <taxon>Thermodesulfobacteriota</taxon>
        <taxon>Desulfobulbia</taxon>
        <taxon>Desulfobulbales</taxon>
        <taxon>Desulfobulbaceae</taxon>
        <taxon>Desulfomarina</taxon>
    </lineage>
</organism>
<gene>
    <name evidence="2" type="ORF">DGMP_21230</name>
</gene>
<evidence type="ECO:0000313" key="2">
    <source>
        <dbReference type="EMBL" id="BCL61430.1"/>
    </source>
</evidence>
<sequence>MWGCDWNGFWGGTGGWGIGFGFLNVFFVLLMVFVLTYACYRLFRSSRPVPSGFTDQQDSLHILKSRLARGEISLEEYQEMHQVLAPDR</sequence>
<evidence type="ECO:0008006" key="4">
    <source>
        <dbReference type="Google" id="ProtNLM"/>
    </source>
</evidence>
<feature type="transmembrane region" description="Helical" evidence="1">
    <location>
        <begin position="16"/>
        <end position="40"/>
    </location>
</feature>
<keyword evidence="1" id="KW-1133">Transmembrane helix</keyword>
<accession>A0A8D5JPM6</accession>
<proteinExistence type="predicted"/>